<gene>
    <name evidence="2" type="ORF">F5147DRAFT_775847</name>
</gene>
<feature type="compositionally biased region" description="Acidic residues" evidence="1">
    <location>
        <begin position="76"/>
        <end position="96"/>
    </location>
</feature>
<protein>
    <submittedName>
        <fullName evidence="2">Uncharacterized protein</fullName>
    </submittedName>
</protein>
<reference evidence="2" key="1">
    <citation type="journal article" date="2020" name="New Phytol.">
        <title>Comparative genomics reveals dynamic genome evolution in host specialist ectomycorrhizal fungi.</title>
        <authorList>
            <person name="Lofgren L.A."/>
            <person name="Nguyen N.H."/>
            <person name="Vilgalys R."/>
            <person name="Ruytinx J."/>
            <person name="Liao H.L."/>
            <person name="Branco S."/>
            <person name="Kuo A."/>
            <person name="LaButti K."/>
            <person name="Lipzen A."/>
            <person name="Andreopoulos W."/>
            <person name="Pangilinan J."/>
            <person name="Riley R."/>
            <person name="Hundley H."/>
            <person name="Na H."/>
            <person name="Barry K."/>
            <person name="Grigoriev I.V."/>
            <person name="Stajich J.E."/>
            <person name="Kennedy P.G."/>
        </authorList>
    </citation>
    <scope>NUCLEOTIDE SEQUENCE</scope>
    <source>
        <strain evidence="2">FC423</strain>
    </source>
</reference>
<dbReference type="RefSeq" id="XP_041290620.1">
    <property type="nucleotide sequence ID" value="XM_041441781.1"/>
</dbReference>
<name>A0A9P7JRZ5_9AGAM</name>
<sequence>MDKADATTILGFWFTWQENNFQPAFSFKAWKDSDGEMEEAVLCPPTTRHGKASKQAKGKGKGKANRKHNHCAAMDSDAEGESDSDVASSSDDEEASSADKGQEALLPRQVAMPPTKSGKVKSQPTRSRRDAKQVMGKIVEEVNAPTTSGHPGGGT</sequence>
<organism evidence="2 3">
    <name type="scientific">Suillus discolor</name>
    <dbReference type="NCBI Taxonomy" id="1912936"/>
    <lineage>
        <taxon>Eukaryota</taxon>
        <taxon>Fungi</taxon>
        <taxon>Dikarya</taxon>
        <taxon>Basidiomycota</taxon>
        <taxon>Agaricomycotina</taxon>
        <taxon>Agaricomycetes</taxon>
        <taxon>Agaricomycetidae</taxon>
        <taxon>Boletales</taxon>
        <taxon>Suillineae</taxon>
        <taxon>Suillaceae</taxon>
        <taxon>Suillus</taxon>
    </lineage>
</organism>
<comment type="caution">
    <text evidence="2">The sequence shown here is derived from an EMBL/GenBank/DDBJ whole genome shotgun (WGS) entry which is preliminary data.</text>
</comment>
<proteinExistence type="predicted"/>
<evidence type="ECO:0000313" key="2">
    <source>
        <dbReference type="EMBL" id="KAG2103723.1"/>
    </source>
</evidence>
<evidence type="ECO:0000256" key="1">
    <source>
        <dbReference type="SAM" id="MobiDB-lite"/>
    </source>
</evidence>
<feature type="region of interest" description="Disordered" evidence="1">
    <location>
        <begin position="43"/>
        <end position="155"/>
    </location>
</feature>
<dbReference type="OrthoDB" id="2685370at2759"/>
<accession>A0A9P7JRZ5</accession>
<feature type="compositionally biased region" description="Basic residues" evidence="1">
    <location>
        <begin position="48"/>
        <end position="70"/>
    </location>
</feature>
<evidence type="ECO:0000313" key="3">
    <source>
        <dbReference type="Proteomes" id="UP000823399"/>
    </source>
</evidence>
<dbReference type="GeneID" id="64704040"/>
<dbReference type="EMBL" id="JABBWM010000043">
    <property type="protein sequence ID" value="KAG2103723.1"/>
    <property type="molecule type" value="Genomic_DNA"/>
</dbReference>
<dbReference type="AlphaFoldDB" id="A0A9P7JRZ5"/>
<dbReference type="Proteomes" id="UP000823399">
    <property type="component" value="Unassembled WGS sequence"/>
</dbReference>
<keyword evidence="3" id="KW-1185">Reference proteome</keyword>